<feature type="non-terminal residue" evidence="2">
    <location>
        <position position="1"/>
    </location>
</feature>
<proteinExistence type="predicted"/>
<organism evidence="2 3">
    <name type="scientific">Rotaria magnacalcarata</name>
    <dbReference type="NCBI Taxonomy" id="392030"/>
    <lineage>
        <taxon>Eukaryota</taxon>
        <taxon>Metazoa</taxon>
        <taxon>Spiralia</taxon>
        <taxon>Gnathifera</taxon>
        <taxon>Rotifera</taxon>
        <taxon>Eurotatoria</taxon>
        <taxon>Bdelloidea</taxon>
        <taxon>Philodinida</taxon>
        <taxon>Philodinidae</taxon>
        <taxon>Rotaria</taxon>
    </lineage>
</organism>
<dbReference type="EMBL" id="CAJOBI010216038">
    <property type="protein sequence ID" value="CAF5029776.1"/>
    <property type="molecule type" value="Genomic_DNA"/>
</dbReference>
<dbReference type="InterPro" id="IPR002110">
    <property type="entry name" value="Ankyrin_rpt"/>
</dbReference>
<dbReference type="AlphaFoldDB" id="A0A8S3DP45"/>
<dbReference type="SUPFAM" id="SSF48403">
    <property type="entry name" value="Ankyrin repeat"/>
    <property type="match status" value="1"/>
</dbReference>
<evidence type="ECO:0000256" key="1">
    <source>
        <dbReference type="PROSITE-ProRule" id="PRU00023"/>
    </source>
</evidence>
<dbReference type="PROSITE" id="PS50088">
    <property type="entry name" value="ANK_REPEAT"/>
    <property type="match status" value="1"/>
</dbReference>
<dbReference type="PRINTS" id="PR01415">
    <property type="entry name" value="ANKYRIN"/>
</dbReference>
<feature type="repeat" description="ANK" evidence="1">
    <location>
        <begin position="12"/>
        <end position="45"/>
    </location>
</feature>
<dbReference type="PROSITE" id="PS50297">
    <property type="entry name" value="ANK_REP_REGION"/>
    <property type="match status" value="1"/>
</dbReference>
<keyword evidence="1" id="KW-0040">ANK repeat</keyword>
<name>A0A8S3DP45_9BILA</name>
<dbReference type="SMART" id="SM00248">
    <property type="entry name" value="ANK"/>
    <property type="match status" value="1"/>
</dbReference>
<dbReference type="InterPro" id="IPR036770">
    <property type="entry name" value="Ankyrin_rpt-contain_sf"/>
</dbReference>
<accession>A0A8S3DP45</accession>
<evidence type="ECO:0008006" key="4">
    <source>
        <dbReference type="Google" id="ProtNLM"/>
    </source>
</evidence>
<dbReference type="Pfam" id="PF00023">
    <property type="entry name" value="Ank"/>
    <property type="match status" value="1"/>
</dbReference>
<gene>
    <name evidence="2" type="ORF">SMN809_LOCUS58052</name>
</gene>
<protein>
    <recommendedName>
        <fullName evidence="4">Ankyrin repeat protein</fullName>
    </recommendedName>
</protein>
<evidence type="ECO:0000313" key="3">
    <source>
        <dbReference type="Proteomes" id="UP000676336"/>
    </source>
</evidence>
<reference evidence="2" key="1">
    <citation type="submission" date="2021-02" db="EMBL/GenBank/DDBJ databases">
        <authorList>
            <person name="Nowell W R."/>
        </authorList>
    </citation>
    <scope>NUCLEOTIDE SEQUENCE</scope>
</reference>
<comment type="caution">
    <text evidence="2">The sequence shown here is derived from an EMBL/GenBank/DDBJ whole genome shotgun (WGS) entry which is preliminary data.</text>
</comment>
<evidence type="ECO:0000313" key="2">
    <source>
        <dbReference type="EMBL" id="CAF5029776.1"/>
    </source>
</evidence>
<dbReference type="Gene3D" id="1.25.40.20">
    <property type="entry name" value="Ankyrin repeat-containing domain"/>
    <property type="match status" value="1"/>
</dbReference>
<sequence>MNKEIINQQDSFGLTPLHYACMKWHGLDAINILLKSGADVNIKCHTYEAI</sequence>
<dbReference type="Proteomes" id="UP000676336">
    <property type="component" value="Unassembled WGS sequence"/>
</dbReference>